<protein>
    <recommendedName>
        <fullName evidence="4">Apple domain-containing protein</fullName>
    </recommendedName>
</protein>
<comment type="caution">
    <text evidence="2">The sequence shown here is derived from an EMBL/GenBank/DDBJ whole genome shotgun (WGS) entry which is preliminary data.</text>
</comment>
<dbReference type="EMBL" id="JPKZ01002210">
    <property type="protein sequence ID" value="KHN77953.1"/>
    <property type="molecule type" value="Genomic_DNA"/>
</dbReference>
<dbReference type="Proteomes" id="UP000031036">
    <property type="component" value="Unassembled WGS sequence"/>
</dbReference>
<sequence length="113" mass="12440">MQNQLLCVFVAVFCVYYIRQASTCNTALKPFEQVCSNGTCVTYSLLLGYWCDGKDAQKMNNANVDTCKSLCAENDCSAISVLFSDPSHPVCQIVTGTPSKSVQLYTACYLRQP</sequence>
<accession>A0A0B2V8T2</accession>
<reference evidence="2 3" key="1">
    <citation type="submission" date="2014-11" db="EMBL/GenBank/DDBJ databases">
        <title>Genetic blueprint of the zoonotic pathogen Toxocara canis.</title>
        <authorList>
            <person name="Zhu X.-Q."/>
            <person name="Korhonen P.K."/>
            <person name="Cai H."/>
            <person name="Young N.D."/>
            <person name="Nejsum P."/>
            <person name="von Samson-Himmelstjerna G."/>
            <person name="Boag P.R."/>
            <person name="Tan P."/>
            <person name="Li Q."/>
            <person name="Min J."/>
            <person name="Yang Y."/>
            <person name="Wang X."/>
            <person name="Fang X."/>
            <person name="Hall R.S."/>
            <person name="Hofmann A."/>
            <person name="Sternberg P.W."/>
            <person name="Jex A.R."/>
            <person name="Gasser R.B."/>
        </authorList>
    </citation>
    <scope>NUCLEOTIDE SEQUENCE [LARGE SCALE GENOMIC DNA]</scope>
    <source>
        <strain evidence="2">PN_DK_2014</strain>
    </source>
</reference>
<organism evidence="2 3">
    <name type="scientific">Toxocara canis</name>
    <name type="common">Canine roundworm</name>
    <dbReference type="NCBI Taxonomy" id="6265"/>
    <lineage>
        <taxon>Eukaryota</taxon>
        <taxon>Metazoa</taxon>
        <taxon>Ecdysozoa</taxon>
        <taxon>Nematoda</taxon>
        <taxon>Chromadorea</taxon>
        <taxon>Rhabditida</taxon>
        <taxon>Spirurina</taxon>
        <taxon>Ascaridomorpha</taxon>
        <taxon>Ascaridoidea</taxon>
        <taxon>Toxocaridae</taxon>
        <taxon>Toxocara</taxon>
    </lineage>
</organism>
<name>A0A0B2V8T2_TOXCA</name>
<evidence type="ECO:0000313" key="3">
    <source>
        <dbReference type="Proteomes" id="UP000031036"/>
    </source>
</evidence>
<gene>
    <name evidence="2" type="ORF">Tcan_07634</name>
</gene>
<evidence type="ECO:0000256" key="1">
    <source>
        <dbReference type="SAM" id="SignalP"/>
    </source>
</evidence>
<keyword evidence="1" id="KW-0732">Signal</keyword>
<dbReference type="AlphaFoldDB" id="A0A0B2V8T2"/>
<evidence type="ECO:0008006" key="4">
    <source>
        <dbReference type="Google" id="ProtNLM"/>
    </source>
</evidence>
<proteinExistence type="predicted"/>
<evidence type="ECO:0000313" key="2">
    <source>
        <dbReference type="EMBL" id="KHN77953.1"/>
    </source>
</evidence>
<keyword evidence="3" id="KW-1185">Reference proteome</keyword>
<feature type="signal peptide" evidence="1">
    <location>
        <begin position="1"/>
        <end position="23"/>
    </location>
</feature>
<feature type="chain" id="PRO_5002095984" description="Apple domain-containing protein" evidence="1">
    <location>
        <begin position="24"/>
        <end position="113"/>
    </location>
</feature>